<reference evidence="2" key="1">
    <citation type="journal article" date="2016" name="Nat. Commun.">
        <title>Genome analysis of three Pneumocystis species reveals adaptation mechanisms to life exclusively in mammalian hosts.</title>
        <authorList>
            <person name="Ma L."/>
            <person name="Chen Z."/>
            <person name="Huang D.W."/>
            <person name="Kutty G."/>
            <person name="Ishihara M."/>
            <person name="Wang H."/>
            <person name="Abouelleil A."/>
            <person name="Bishop L."/>
            <person name="Davey E."/>
            <person name="Deng R."/>
            <person name="Deng X."/>
            <person name="Fan L."/>
            <person name="Fantoni G."/>
            <person name="Fitzgerald M."/>
            <person name="Gogineni E."/>
            <person name="Goldberg J.M."/>
            <person name="Handley G."/>
            <person name="Hu X."/>
            <person name="Huber C."/>
            <person name="Jiao X."/>
            <person name="Jones K."/>
            <person name="Levin J.Z."/>
            <person name="Liu Y."/>
            <person name="Macdonald P."/>
            <person name="Melnikov A."/>
            <person name="Raley C."/>
            <person name="Sassi M."/>
            <person name="Sherman B.T."/>
            <person name="Song X."/>
            <person name="Sykes S."/>
            <person name="Tran B."/>
            <person name="Walsh L."/>
            <person name="Xia Y."/>
            <person name="Yang J."/>
            <person name="Young S."/>
            <person name="Zeng Q."/>
            <person name="Zheng X."/>
            <person name="Stephens R."/>
            <person name="Nusbaum C."/>
            <person name="Birren B.W."/>
            <person name="Azadi P."/>
            <person name="Lempicki R.A."/>
            <person name="Cuomo C.A."/>
            <person name="Kovacs J.A."/>
        </authorList>
    </citation>
    <scope>NUCLEOTIDE SEQUENCE [LARGE SCALE GENOMIC DNA]</scope>
    <source>
        <strain evidence="2">RU7</strain>
    </source>
</reference>
<gene>
    <name evidence="1" type="ORF">T551_01869</name>
</gene>
<protein>
    <submittedName>
        <fullName evidence="1">Uncharacterized protein</fullName>
    </submittedName>
</protein>
<accession>A0A0W4ZNH1</accession>
<dbReference type="RefSeq" id="XP_018229486.1">
    <property type="nucleotide sequence ID" value="XM_018374132.1"/>
</dbReference>
<dbReference type="AlphaFoldDB" id="A0A0W4ZNH1"/>
<dbReference type="VEuPathDB" id="FungiDB:T551_01869"/>
<proteinExistence type="predicted"/>
<comment type="caution">
    <text evidence="1">The sequence shown here is derived from an EMBL/GenBank/DDBJ whole genome shotgun (WGS) entry which is preliminary data.</text>
</comment>
<evidence type="ECO:0000313" key="1">
    <source>
        <dbReference type="EMBL" id="KTW29925.1"/>
    </source>
</evidence>
<dbReference type="STRING" id="1408657.A0A0W4ZNH1"/>
<sequence length="757" mass="87408">MGSISEPYFLAKLPHPINSNFTKQYYIAKVFPETYQEIIVAINEIGINIYSASSGQIIANYPVDRNTQFSCAPISTHTGINKERITIVGSIEAFTRIPKLLLWNEKPSLDGLQFKFTNTKSKIINIQLLKNCIIAFLESGELIQYSFTLNVIYETVTSIPNMIGCGQIKNLSNGNFSTKSDQKNIIYKISIENLRILIIDIFQIRETTCKKLNTIGGILTKDFDTTHKITLTEKNIIYHLTPTHLFTYILTSSSIKFRSKTEFTEDLSAPIFLEIIHNYHIIICSTNKILLFDTTHQIFFFSREITPINTAPVIIHTSESPRIQNALLVLSDTKFLILSSISSSKKSLLIDMFAKTNSKGRTNYITINSITDFEKKENNKLILESPLRIKKHLNKQKKLVKTFLIKLRKYSLLKDGNKFDNIFFKYFDTKNLTNKLYNNDFNKENKYDKLYIQNKKIRLSPQILDKIIQIIFIPLKKNIYNSNKISKLETLFYPKKTLNYLTKTVPLLLTKEEYSDLINAIIRIDSSLLLNLFLNSDLLPPRELTSILKYVLNNNPINLKIFRKILKTMDNYIGEQIVLALKKGLTKNEIEKLINLLGKQISLKKRHKKFKRTSYISNKLVIYRMLENSLDTIGISGITIQNTSLSFFNTIYNTVKETITEIIDLNNTVNILDELIRRAGGHKNINQKYQEFKSSKLNKNNTIDNLKKRSSPQLRNTLLSNQLSISTLQEIHLKTKRAKGYQKNFSVEKYSIEKLEL</sequence>
<dbReference type="EMBL" id="LFWA01000008">
    <property type="protein sequence ID" value="KTW29925.1"/>
    <property type="molecule type" value="Genomic_DNA"/>
</dbReference>
<organism evidence="1 2">
    <name type="scientific">Pneumocystis jirovecii (strain RU7)</name>
    <name type="common">Human pneumocystis pneumonia agent</name>
    <dbReference type="NCBI Taxonomy" id="1408657"/>
    <lineage>
        <taxon>Eukaryota</taxon>
        <taxon>Fungi</taxon>
        <taxon>Dikarya</taxon>
        <taxon>Ascomycota</taxon>
        <taxon>Taphrinomycotina</taxon>
        <taxon>Pneumocystomycetes</taxon>
        <taxon>Pneumocystaceae</taxon>
        <taxon>Pneumocystis</taxon>
    </lineage>
</organism>
<dbReference type="Proteomes" id="UP000053447">
    <property type="component" value="Unassembled WGS sequence"/>
</dbReference>
<name>A0A0W4ZNH1_PNEJ7</name>
<dbReference type="GeneID" id="28940387"/>
<dbReference type="OrthoDB" id="5364661at2759"/>
<keyword evidence="2" id="KW-1185">Reference proteome</keyword>
<evidence type="ECO:0000313" key="2">
    <source>
        <dbReference type="Proteomes" id="UP000053447"/>
    </source>
</evidence>